<dbReference type="PANTHER" id="PTHR30346">
    <property type="entry name" value="TRANSCRIPTIONAL DUAL REGULATOR HCAR-RELATED"/>
    <property type="match status" value="1"/>
</dbReference>
<organism evidence="6 7">
    <name type="scientific">Brevibacterium rongguiense</name>
    <dbReference type="NCBI Taxonomy" id="2695267"/>
    <lineage>
        <taxon>Bacteria</taxon>
        <taxon>Bacillati</taxon>
        <taxon>Actinomycetota</taxon>
        <taxon>Actinomycetes</taxon>
        <taxon>Micrococcales</taxon>
        <taxon>Brevibacteriaceae</taxon>
        <taxon>Brevibacterium</taxon>
    </lineage>
</organism>
<dbReference type="GO" id="GO:0003677">
    <property type="term" value="F:DNA binding"/>
    <property type="evidence" value="ECO:0007669"/>
    <property type="project" value="UniProtKB-KW"/>
</dbReference>
<dbReference type="CDD" id="cd00090">
    <property type="entry name" value="HTH_ARSR"/>
    <property type="match status" value="1"/>
</dbReference>
<dbReference type="Pfam" id="PF00126">
    <property type="entry name" value="HTH_1"/>
    <property type="match status" value="1"/>
</dbReference>
<dbReference type="PANTHER" id="PTHR30346:SF29">
    <property type="entry name" value="LYSR SUBSTRATE-BINDING"/>
    <property type="match status" value="1"/>
</dbReference>
<dbReference type="InterPro" id="IPR036390">
    <property type="entry name" value="WH_DNA-bd_sf"/>
</dbReference>
<evidence type="ECO:0000256" key="3">
    <source>
        <dbReference type="ARBA" id="ARBA00023125"/>
    </source>
</evidence>
<dbReference type="Proteomes" id="UP000469215">
    <property type="component" value="Unassembled WGS sequence"/>
</dbReference>
<evidence type="ECO:0000313" key="6">
    <source>
        <dbReference type="EMBL" id="MYM18854.1"/>
    </source>
</evidence>
<evidence type="ECO:0000313" key="7">
    <source>
        <dbReference type="Proteomes" id="UP000469215"/>
    </source>
</evidence>
<reference evidence="6 7" key="1">
    <citation type="submission" date="2020-01" db="EMBL/GenBank/DDBJ databases">
        <authorList>
            <person name="Deng T."/>
        </authorList>
    </citation>
    <scope>NUCLEOTIDE SEQUENCE [LARGE SCALE GENOMIC DNA]</scope>
    <source>
        <strain evidence="6 7">5221</strain>
    </source>
</reference>
<evidence type="ECO:0000256" key="4">
    <source>
        <dbReference type="ARBA" id="ARBA00023163"/>
    </source>
</evidence>
<comment type="caution">
    <text evidence="6">The sequence shown here is derived from an EMBL/GenBank/DDBJ whole genome shotgun (WGS) entry which is preliminary data.</text>
</comment>
<dbReference type="EMBL" id="WWEQ01000006">
    <property type="protein sequence ID" value="MYM18854.1"/>
    <property type="molecule type" value="Genomic_DNA"/>
</dbReference>
<dbReference type="SUPFAM" id="SSF46785">
    <property type="entry name" value="Winged helix' DNA-binding domain"/>
    <property type="match status" value="1"/>
</dbReference>
<dbReference type="AlphaFoldDB" id="A0A6N9H5H9"/>
<keyword evidence="3" id="KW-0238">DNA-binding</keyword>
<feature type="domain" description="HTH lysR-type" evidence="5">
    <location>
        <begin position="2"/>
        <end position="59"/>
    </location>
</feature>
<dbReference type="GO" id="GO:0003700">
    <property type="term" value="F:DNA-binding transcription factor activity"/>
    <property type="evidence" value="ECO:0007669"/>
    <property type="project" value="InterPro"/>
</dbReference>
<evidence type="ECO:0000256" key="2">
    <source>
        <dbReference type="ARBA" id="ARBA00023015"/>
    </source>
</evidence>
<dbReference type="InterPro" id="IPR036388">
    <property type="entry name" value="WH-like_DNA-bd_sf"/>
</dbReference>
<keyword evidence="7" id="KW-1185">Reference proteome</keyword>
<accession>A0A6N9H5H9</accession>
<dbReference type="InterPro" id="IPR011991">
    <property type="entry name" value="ArsR-like_HTH"/>
</dbReference>
<gene>
    <name evidence="6" type="ORF">GSY69_02370</name>
</gene>
<dbReference type="InterPro" id="IPR005119">
    <property type="entry name" value="LysR_subst-bd"/>
</dbReference>
<name>A0A6N9H5H9_9MICO</name>
<dbReference type="SUPFAM" id="SSF53850">
    <property type="entry name" value="Periplasmic binding protein-like II"/>
    <property type="match status" value="1"/>
</dbReference>
<dbReference type="InterPro" id="IPR000847">
    <property type="entry name" value="LysR_HTH_N"/>
</dbReference>
<keyword evidence="2" id="KW-0805">Transcription regulation</keyword>
<evidence type="ECO:0000256" key="1">
    <source>
        <dbReference type="ARBA" id="ARBA00009437"/>
    </source>
</evidence>
<evidence type="ECO:0000259" key="5">
    <source>
        <dbReference type="PROSITE" id="PS50931"/>
    </source>
</evidence>
<dbReference type="Gene3D" id="3.40.190.10">
    <property type="entry name" value="Periplasmic binding protein-like II"/>
    <property type="match status" value="2"/>
</dbReference>
<dbReference type="Gene3D" id="1.10.10.10">
    <property type="entry name" value="Winged helix-like DNA-binding domain superfamily/Winged helix DNA-binding domain"/>
    <property type="match status" value="1"/>
</dbReference>
<dbReference type="GO" id="GO:0032993">
    <property type="term" value="C:protein-DNA complex"/>
    <property type="evidence" value="ECO:0007669"/>
    <property type="project" value="TreeGrafter"/>
</dbReference>
<dbReference type="PROSITE" id="PS50931">
    <property type="entry name" value="HTH_LYSR"/>
    <property type="match status" value="1"/>
</dbReference>
<keyword evidence="4" id="KW-0804">Transcription</keyword>
<protein>
    <submittedName>
        <fullName evidence="6">LysR family transcriptional regulator</fullName>
    </submittedName>
</protein>
<comment type="similarity">
    <text evidence="1">Belongs to the LysR transcriptional regulatory family.</text>
</comment>
<dbReference type="Pfam" id="PF03466">
    <property type="entry name" value="LysR_substrate"/>
    <property type="match status" value="1"/>
</dbReference>
<proteinExistence type="inferred from homology"/>
<dbReference type="RefSeq" id="WP_160952296.1">
    <property type="nucleotide sequence ID" value="NZ_WWEQ01000006.1"/>
</dbReference>
<sequence>MLNVNRLRILAELERQGTLANVAAALRYTPSAVSQQLAQLEREAGVALLDRVGRTVRLTDAAHTLVRHAQTILRALDAAEADLAAEQGPASGTVRIASFHTVLLEIAPLALTLLARDAPDLSVHLTHREVDEAHLELLSHEFDLVLGEEFPGAQVPRVAGAHRSDFRRDPLWLAVPRARDWAPRRLADCAELPWAVEPAWSRLGQWALNTCRAAGFTPRAVVETPDPLLHLELVRTGHAVSFVPGLIGAEYLEGIDVYALPGRPARTLYTEVRSGRERHPALLAVRRAFAQASKQLEPVETAGALRADG</sequence>